<protein>
    <recommendedName>
        <fullName evidence="4">CBM20 domain-containing protein</fullName>
    </recommendedName>
</protein>
<accession>A0A290Q9U3</accession>
<proteinExistence type="predicted"/>
<dbReference type="OrthoDB" id="195553at2"/>
<dbReference type="KEGG" id="vbh:CMV30_15260"/>
<reference evidence="2 3" key="1">
    <citation type="submission" date="2017-09" db="EMBL/GenBank/DDBJ databases">
        <title>Complete genome sequence of Verrucomicrobial strain HZ-65, isolated from freshwater.</title>
        <authorList>
            <person name="Choi A."/>
        </authorList>
    </citation>
    <scope>NUCLEOTIDE SEQUENCE [LARGE SCALE GENOMIC DNA]</scope>
    <source>
        <strain evidence="2 3">HZ-65</strain>
    </source>
</reference>
<organism evidence="2 3">
    <name type="scientific">Nibricoccus aquaticus</name>
    <dbReference type="NCBI Taxonomy" id="2576891"/>
    <lineage>
        <taxon>Bacteria</taxon>
        <taxon>Pseudomonadati</taxon>
        <taxon>Verrucomicrobiota</taxon>
        <taxon>Opitutia</taxon>
        <taxon>Opitutales</taxon>
        <taxon>Opitutaceae</taxon>
        <taxon>Nibricoccus</taxon>
    </lineage>
</organism>
<feature type="compositionally biased region" description="Low complexity" evidence="1">
    <location>
        <begin position="39"/>
        <end position="55"/>
    </location>
</feature>
<evidence type="ECO:0000256" key="1">
    <source>
        <dbReference type="SAM" id="MobiDB-lite"/>
    </source>
</evidence>
<gene>
    <name evidence="2" type="ORF">CMV30_15260</name>
</gene>
<evidence type="ECO:0000313" key="2">
    <source>
        <dbReference type="EMBL" id="ATC65203.1"/>
    </source>
</evidence>
<sequence>MKKATATKTKTTPAIPAPVPAKKVSSPVKAKAPAKAKPAKAAAKAPAAAPTVKTTPPMPVLTTITAEIDIGFGNTLWIRGDGPGLSWETGLIMDCVADDKWSVTLADAGAPVVFKFLVNDLSWSAGTDYVVKPGGSITLKPTF</sequence>
<dbReference type="EMBL" id="CP023344">
    <property type="protein sequence ID" value="ATC65203.1"/>
    <property type="molecule type" value="Genomic_DNA"/>
</dbReference>
<dbReference type="Proteomes" id="UP000217265">
    <property type="component" value="Chromosome"/>
</dbReference>
<feature type="compositionally biased region" description="Low complexity" evidence="1">
    <location>
        <begin position="1"/>
        <end position="31"/>
    </location>
</feature>
<dbReference type="RefSeq" id="WP_096056834.1">
    <property type="nucleotide sequence ID" value="NZ_CP023344.1"/>
</dbReference>
<evidence type="ECO:0000313" key="3">
    <source>
        <dbReference type="Proteomes" id="UP000217265"/>
    </source>
</evidence>
<keyword evidence="3" id="KW-1185">Reference proteome</keyword>
<dbReference type="AlphaFoldDB" id="A0A290Q9U3"/>
<name>A0A290Q9U3_9BACT</name>
<evidence type="ECO:0008006" key="4">
    <source>
        <dbReference type="Google" id="ProtNLM"/>
    </source>
</evidence>
<feature type="region of interest" description="Disordered" evidence="1">
    <location>
        <begin position="1"/>
        <end position="56"/>
    </location>
</feature>